<dbReference type="AlphaFoldDB" id="A0AAD7Q5U7"/>
<dbReference type="Pfam" id="PF02270">
    <property type="entry name" value="TFIIF_beta"/>
    <property type="match status" value="1"/>
</dbReference>
<evidence type="ECO:0000259" key="7">
    <source>
        <dbReference type="Pfam" id="PF02270"/>
    </source>
</evidence>
<comment type="similarity">
    <text evidence="2">Belongs to the TFIIF beta subunit family.</text>
</comment>
<dbReference type="FunFam" id="1.10.10.10:FF:000035">
    <property type="entry name" value="General transcription factor IIF subunit 2"/>
    <property type="match status" value="1"/>
</dbReference>
<keyword evidence="3" id="KW-0805">Transcription regulation</keyword>
<evidence type="ECO:0000256" key="1">
    <source>
        <dbReference type="ARBA" id="ARBA00004123"/>
    </source>
</evidence>
<comment type="subcellular location">
    <subcellularLocation>
        <location evidence="1">Nucleus</location>
    </subcellularLocation>
</comment>
<reference evidence="8" key="1">
    <citation type="journal article" date="2023" name="Science">
        <title>Elucidation of the pathway for biosynthesis of saponin adjuvants from the soapbark tree.</title>
        <authorList>
            <person name="Reed J."/>
            <person name="Orme A."/>
            <person name="El-Demerdash A."/>
            <person name="Owen C."/>
            <person name="Martin L.B.B."/>
            <person name="Misra R.C."/>
            <person name="Kikuchi S."/>
            <person name="Rejzek M."/>
            <person name="Martin A.C."/>
            <person name="Harkess A."/>
            <person name="Leebens-Mack J."/>
            <person name="Louveau T."/>
            <person name="Stephenson M.J."/>
            <person name="Osbourn A."/>
        </authorList>
    </citation>
    <scope>NUCLEOTIDE SEQUENCE</scope>
    <source>
        <strain evidence="8">S10</strain>
    </source>
</reference>
<organism evidence="8 9">
    <name type="scientific">Quillaja saponaria</name>
    <name type="common">Soap bark tree</name>
    <dbReference type="NCBI Taxonomy" id="32244"/>
    <lineage>
        <taxon>Eukaryota</taxon>
        <taxon>Viridiplantae</taxon>
        <taxon>Streptophyta</taxon>
        <taxon>Embryophyta</taxon>
        <taxon>Tracheophyta</taxon>
        <taxon>Spermatophyta</taxon>
        <taxon>Magnoliopsida</taxon>
        <taxon>eudicotyledons</taxon>
        <taxon>Gunneridae</taxon>
        <taxon>Pentapetalae</taxon>
        <taxon>rosids</taxon>
        <taxon>fabids</taxon>
        <taxon>Fabales</taxon>
        <taxon>Quillajaceae</taxon>
        <taxon>Quillaja</taxon>
    </lineage>
</organism>
<comment type="caution">
    <text evidence="8">The sequence shown here is derived from an EMBL/GenBank/DDBJ whole genome shotgun (WGS) entry which is preliminary data.</text>
</comment>
<evidence type="ECO:0000256" key="2">
    <source>
        <dbReference type="ARBA" id="ARBA00009543"/>
    </source>
</evidence>
<dbReference type="InterPro" id="IPR040450">
    <property type="entry name" value="TFIIF_beta_HTH"/>
</dbReference>
<gene>
    <name evidence="8" type="ORF">O6P43_005059</name>
</gene>
<evidence type="ECO:0000313" key="9">
    <source>
        <dbReference type="Proteomes" id="UP001163823"/>
    </source>
</evidence>
<proteinExistence type="inferred from homology"/>
<dbReference type="GO" id="GO:0003677">
    <property type="term" value="F:DNA binding"/>
    <property type="evidence" value="ECO:0007669"/>
    <property type="project" value="UniProtKB-KW"/>
</dbReference>
<dbReference type="GO" id="GO:0005674">
    <property type="term" value="C:transcription factor TFIIF complex"/>
    <property type="evidence" value="ECO:0007669"/>
    <property type="project" value="InterPro"/>
</dbReference>
<protein>
    <submittedName>
        <fullName evidence="8">Transcription initiation factor IIF, beta subunit</fullName>
    </submittedName>
</protein>
<keyword evidence="6" id="KW-0539">Nucleus</keyword>
<feature type="domain" description="TFIIF beta subunit HTH" evidence="7">
    <location>
        <begin position="13"/>
        <end position="77"/>
    </location>
</feature>
<name>A0AAD7Q5U7_QUISA</name>
<keyword evidence="9" id="KW-1185">Reference proteome</keyword>
<dbReference type="KEGG" id="qsa:O6P43_005059"/>
<dbReference type="InterPro" id="IPR003196">
    <property type="entry name" value="TFIIF_beta"/>
</dbReference>
<dbReference type="SUPFAM" id="SSF46785">
    <property type="entry name" value="Winged helix' DNA-binding domain"/>
    <property type="match status" value="1"/>
</dbReference>
<evidence type="ECO:0000256" key="4">
    <source>
        <dbReference type="ARBA" id="ARBA00023125"/>
    </source>
</evidence>
<dbReference type="PANTHER" id="PTHR10445">
    <property type="entry name" value="GENERAL TRANSCRIPTION FACTOR IIF SUBUNIT 2"/>
    <property type="match status" value="1"/>
</dbReference>
<keyword evidence="5" id="KW-0804">Transcription</keyword>
<dbReference type="Proteomes" id="UP001163823">
    <property type="component" value="Chromosome 3"/>
</dbReference>
<sequence>MKMPTKETEMKRARMDRREVEEFIFKLFDRQPNWSLRNLIQKTDQPEQYLRDILKELCVYNNKGTDQGTYELKPEYRRTSE</sequence>
<dbReference type="InterPro" id="IPR036390">
    <property type="entry name" value="WH_DNA-bd_sf"/>
</dbReference>
<evidence type="ECO:0000256" key="3">
    <source>
        <dbReference type="ARBA" id="ARBA00023015"/>
    </source>
</evidence>
<dbReference type="GO" id="GO:0006367">
    <property type="term" value="P:transcription initiation at RNA polymerase II promoter"/>
    <property type="evidence" value="ECO:0007669"/>
    <property type="project" value="InterPro"/>
</dbReference>
<dbReference type="EMBL" id="JARAOO010000003">
    <property type="protein sequence ID" value="KAJ7975091.1"/>
    <property type="molecule type" value="Genomic_DNA"/>
</dbReference>
<evidence type="ECO:0000256" key="6">
    <source>
        <dbReference type="ARBA" id="ARBA00023242"/>
    </source>
</evidence>
<accession>A0AAD7Q5U7</accession>
<keyword evidence="4" id="KW-0238">DNA-binding</keyword>
<dbReference type="InterPro" id="IPR036388">
    <property type="entry name" value="WH-like_DNA-bd_sf"/>
</dbReference>
<evidence type="ECO:0000256" key="5">
    <source>
        <dbReference type="ARBA" id="ARBA00023163"/>
    </source>
</evidence>
<dbReference type="PANTHER" id="PTHR10445:SF2">
    <property type="entry name" value="TRANSCRIPTION INITIATION FACTOR IIF, BETA SUBUNIT"/>
    <property type="match status" value="1"/>
</dbReference>
<dbReference type="Gene3D" id="1.10.10.10">
    <property type="entry name" value="Winged helix-like DNA-binding domain superfamily/Winged helix DNA-binding domain"/>
    <property type="match status" value="1"/>
</dbReference>
<evidence type="ECO:0000313" key="8">
    <source>
        <dbReference type="EMBL" id="KAJ7975091.1"/>
    </source>
</evidence>